<evidence type="ECO:0000259" key="1">
    <source>
        <dbReference type="Pfam" id="PF13966"/>
    </source>
</evidence>
<proteinExistence type="predicted"/>
<reference evidence="2" key="1">
    <citation type="submission" date="2019-12" db="EMBL/GenBank/DDBJ databases">
        <title>Genome sequencing and annotation of Brassica cretica.</title>
        <authorList>
            <person name="Studholme D.J."/>
            <person name="Sarris P.F."/>
        </authorList>
    </citation>
    <scope>NUCLEOTIDE SEQUENCE</scope>
    <source>
        <strain evidence="2">PFS-102/07</strain>
        <tissue evidence="2">Leaf</tissue>
    </source>
</reference>
<evidence type="ECO:0000313" key="2">
    <source>
        <dbReference type="EMBL" id="KAF2604583.1"/>
    </source>
</evidence>
<sequence>CLLRFRDLASKFLFSNVKNGTSTSFWYDSWTAYGHLVDVFGTDGTRRLRIRIDASVADACKLYSWGMQVTLHCCICSAHEETRDHLLLSCPYVLEIWYEIRRRLLCHVPTFNSWSDLMLWTCASAPTAPNVLKMLVIQTLTYSIWQQRNNMLHNKSLILALVLFKDINRQVINFIHVLRKRKKFRNLMTFWLI</sequence>
<dbReference type="EMBL" id="QGKY02000094">
    <property type="protein sequence ID" value="KAF2604583.1"/>
    <property type="molecule type" value="Genomic_DNA"/>
</dbReference>
<protein>
    <recommendedName>
        <fullName evidence="1">Reverse transcriptase zinc-binding domain-containing protein</fullName>
    </recommendedName>
</protein>
<dbReference type="AlphaFoldDB" id="A0A8S9LGQ2"/>
<name>A0A8S9LGQ2_BRACR</name>
<comment type="caution">
    <text evidence="2">The sequence shown here is derived from an EMBL/GenBank/DDBJ whole genome shotgun (WGS) entry which is preliminary data.</text>
</comment>
<dbReference type="Pfam" id="PF13966">
    <property type="entry name" value="zf-RVT"/>
    <property type="match status" value="1"/>
</dbReference>
<feature type="domain" description="Reverse transcriptase zinc-binding" evidence="1">
    <location>
        <begin position="61"/>
        <end position="97"/>
    </location>
</feature>
<accession>A0A8S9LGQ2</accession>
<dbReference type="InterPro" id="IPR026960">
    <property type="entry name" value="RVT-Znf"/>
</dbReference>
<feature type="non-terminal residue" evidence="2">
    <location>
        <position position="193"/>
    </location>
</feature>
<organism evidence="2">
    <name type="scientific">Brassica cretica</name>
    <name type="common">Mustard</name>
    <dbReference type="NCBI Taxonomy" id="69181"/>
    <lineage>
        <taxon>Eukaryota</taxon>
        <taxon>Viridiplantae</taxon>
        <taxon>Streptophyta</taxon>
        <taxon>Embryophyta</taxon>
        <taxon>Tracheophyta</taxon>
        <taxon>Spermatophyta</taxon>
        <taxon>Magnoliopsida</taxon>
        <taxon>eudicotyledons</taxon>
        <taxon>Gunneridae</taxon>
        <taxon>Pentapetalae</taxon>
        <taxon>rosids</taxon>
        <taxon>malvids</taxon>
        <taxon>Brassicales</taxon>
        <taxon>Brassicaceae</taxon>
        <taxon>Brassiceae</taxon>
        <taxon>Brassica</taxon>
    </lineage>
</organism>
<gene>
    <name evidence="2" type="ORF">F2Q70_00024940</name>
</gene>